<proteinExistence type="predicted"/>
<comment type="caution">
    <text evidence="1">The sequence shown here is derived from an EMBL/GenBank/DDBJ whole genome shotgun (WGS) entry which is preliminary data.</text>
</comment>
<name>A0ABX5PTD5_9GAMM</name>
<organism evidence="1 2">
    <name type="scientific">Shewanella chilikensis</name>
    <dbReference type="NCBI Taxonomy" id="558541"/>
    <lineage>
        <taxon>Bacteria</taxon>
        <taxon>Pseudomonadati</taxon>
        <taxon>Pseudomonadota</taxon>
        <taxon>Gammaproteobacteria</taxon>
        <taxon>Alteromonadales</taxon>
        <taxon>Shewanellaceae</taxon>
        <taxon>Shewanella</taxon>
    </lineage>
</organism>
<protein>
    <recommendedName>
        <fullName evidence="3">HEPN domain-containing protein</fullName>
    </recommendedName>
</protein>
<evidence type="ECO:0000313" key="2">
    <source>
        <dbReference type="Proteomes" id="UP000247584"/>
    </source>
</evidence>
<reference evidence="1 2" key="1">
    <citation type="submission" date="2018-06" db="EMBL/GenBank/DDBJ databases">
        <title>Genomic Encyclopedia of Type Strains, Phase III (KMG-III): the genomes of soil and plant-associated and newly described type strains.</title>
        <authorList>
            <person name="Whitman W."/>
        </authorList>
    </citation>
    <scope>NUCLEOTIDE SEQUENCE [LARGE SCALE GENOMIC DNA]</scope>
    <source>
        <strain evidence="1 2">JC5</strain>
    </source>
</reference>
<dbReference type="Proteomes" id="UP000247584">
    <property type="component" value="Unassembled WGS sequence"/>
</dbReference>
<dbReference type="EMBL" id="QJSY01000001">
    <property type="protein sequence ID" value="PYE61160.1"/>
    <property type="molecule type" value="Genomic_DNA"/>
</dbReference>
<keyword evidence="2" id="KW-1185">Reference proteome</keyword>
<dbReference type="RefSeq" id="WP_101054484.1">
    <property type="nucleotide sequence ID" value="NZ_BMXX01000017.1"/>
</dbReference>
<accession>A0ABX5PTD5</accession>
<evidence type="ECO:0000313" key="1">
    <source>
        <dbReference type="EMBL" id="PYE61160.1"/>
    </source>
</evidence>
<dbReference type="Gene3D" id="1.20.120.330">
    <property type="entry name" value="Nucleotidyltransferases domain 2"/>
    <property type="match status" value="1"/>
</dbReference>
<sequence>MSVNSDSFMLVAQHDLALGQEIGYRMAVGRSYYAVFHKLLESFNQYQFDHSSSGTHSDVYDYLLNGAGATYENKDPKQFKIIAYQFMQAKQKRVHADYNLALDYKKETAEMELRQAEKLIRKIEEVFAEKKMSA</sequence>
<evidence type="ECO:0008006" key="3">
    <source>
        <dbReference type="Google" id="ProtNLM"/>
    </source>
</evidence>
<gene>
    <name evidence="1" type="ORF">C8J23_101202</name>
</gene>